<gene>
    <name evidence="2" type="ORF">DNTS_004571</name>
</gene>
<reference evidence="2 3" key="1">
    <citation type="journal article" date="2019" name="Sci. Data">
        <title>Hybrid genome assembly and annotation of Danionella translucida.</title>
        <authorList>
            <person name="Kadobianskyi M."/>
            <person name="Schulze L."/>
            <person name="Schuelke M."/>
            <person name="Judkewitz B."/>
        </authorList>
    </citation>
    <scope>NUCLEOTIDE SEQUENCE [LARGE SCALE GENOMIC DNA]</scope>
    <source>
        <strain evidence="2 3">Bolton</strain>
    </source>
</reference>
<dbReference type="AlphaFoldDB" id="A0A553QGN4"/>
<evidence type="ECO:0000313" key="3">
    <source>
        <dbReference type="Proteomes" id="UP000316079"/>
    </source>
</evidence>
<sequence length="163" mass="18357">MTLNSRGTALSLGEGPKQKSRMFRRNQSSRATIARGSALEMEIRRGKFRQSVLMETPQHVSSREQWGILHHWGPNRSTCPWIETKPSLGLWQKALLKGTGGEDKVIHLKLPGDQEERFNWFKPRADATHLPSCSAEDCEELLSSLSEETVLVVELPTPGIRLV</sequence>
<accession>A0A553QGN4</accession>
<evidence type="ECO:0000313" key="2">
    <source>
        <dbReference type="EMBL" id="TRY89100.1"/>
    </source>
</evidence>
<evidence type="ECO:0000256" key="1">
    <source>
        <dbReference type="SAM" id="MobiDB-lite"/>
    </source>
</evidence>
<feature type="region of interest" description="Disordered" evidence="1">
    <location>
        <begin position="1"/>
        <end position="29"/>
    </location>
</feature>
<dbReference type="Proteomes" id="UP000316079">
    <property type="component" value="Unassembled WGS sequence"/>
</dbReference>
<organism evidence="2 3">
    <name type="scientific">Danionella cerebrum</name>
    <dbReference type="NCBI Taxonomy" id="2873325"/>
    <lineage>
        <taxon>Eukaryota</taxon>
        <taxon>Metazoa</taxon>
        <taxon>Chordata</taxon>
        <taxon>Craniata</taxon>
        <taxon>Vertebrata</taxon>
        <taxon>Euteleostomi</taxon>
        <taxon>Actinopterygii</taxon>
        <taxon>Neopterygii</taxon>
        <taxon>Teleostei</taxon>
        <taxon>Ostariophysi</taxon>
        <taxon>Cypriniformes</taxon>
        <taxon>Danionidae</taxon>
        <taxon>Danioninae</taxon>
        <taxon>Danionella</taxon>
    </lineage>
</organism>
<keyword evidence="3" id="KW-1185">Reference proteome</keyword>
<comment type="caution">
    <text evidence="2">The sequence shown here is derived from an EMBL/GenBank/DDBJ whole genome shotgun (WGS) entry which is preliminary data.</text>
</comment>
<protein>
    <submittedName>
        <fullName evidence="2">Uncharacterized protein</fullName>
    </submittedName>
</protein>
<name>A0A553QGN4_9TELE</name>
<dbReference type="EMBL" id="SRMA01026000">
    <property type="protein sequence ID" value="TRY89100.1"/>
    <property type="molecule type" value="Genomic_DNA"/>
</dbReference>
<dbReference type="OrthoDB" id="9908528at2759"/>
<proteinExistence type="predicted"/>